<dbReference type="NCBIfam" id="TIGR00044">
    <property type="entry name" value="YggS family pyridoxal phosphate-dependent enzyme"/>
    <property type="match status" value="1"/>
</dbReference>
<protein>
    <recommendedName>
        <fullName evidence="2">Pyridoxal phosphate homeostasis protein</fullName>
        <shortName evidence="2">PLP homeostasis protein</shortName>
    </recommendedName>
</protein>
<dbReference type="InterPro" id="IPR001608">
    <property type="entry name" value="Ala_racemase_N"/>
</dbReference>
<dbReference type="CDD" id="cd00635">
    <property type="entry name" value="PLPDE_III_YBL036c_like"/>
    <property type="match status" value="1"/>
</dbReference>
<evidence type="ECO:0000259" key="4">
    <source>
        <dbReference type="Pfam" id="PF01168"/>
    </source>
</evidence>
<evidence type="ECO:0000256" key="2">
    <source>
        <dbReference type="HAMAP-Rule" id="MF_02087"/>
    </source>
</evidence>
<dbReference type="EMBL" id="JBBDGM010000001">
    <property type="protein sequence ID" value="MEJ1086794.1"/>
    <property type="molecule type" value="Genomic_DNA"/>
</dbReference>
<feature type="modified residue" description="N6-(pyridoxal phosphate)lysine" evidence="2">
    <location>
        <position position="35"/>
    </location>
</feature>
<evidence type="ECO:0000256" key="1">
    <source>
        <dbReference type="ARBA" id="ARBA00022898"/>
    </source>
</evidence>
<feature type="domain" description="Alanine racemase N-terminal" evidence="4">
    <location>
        <begin position="7"/>
        <end position="233"/>
    </location>
</feature>
<comment type="caution">
    <text evidence="5">The sequence shown here is derived from an EMBL/GenBank/DDBJ whole genome shotgun (WGS) entry which is preliminary data.</text>
</comment>
<name>A0ABU8L7M9_9MICO</name>
<organism evidence="5 6">
    <name type="scientific">Microbacterium bandirmense</name>
    <dbReference type="NCBI Taxonomy" id="3122050"/>
    <lineage>
        <taxon>Bacteria</taxon>
        <taxon>Bacillati</taxon>
        <taxon>Actinomycetota</taxon>
        <taxon>Actinomycetes</taxon>
        <taxon>Micrococcales</taxon>
        <taxon>Microbacteriaceae</taxon>
        <taxon>Microbacterium</taxon>
    </lineage>
</organism>
<accession>A0ABU8L7M9</accession>
<dbReference type="RefSeq" id="WP_337330477.1">
    <property type="nucleotide sequence ID" value="NZ_JBBDGM010000001.1"/>
</dbReference>
<comment type="function">
    <text evidence="2">Pyridoxal 5'-phosphate (PLP)-binding protein, which is involved in PLP homeostasis.</text>
</comment>
<dbReference type="PANTHER" id="PTHR10146:SF14">
    <property type="entry name" value="PYRIDOXAL PHOSPHATE HOMEOSTASIS PROTEIN"/>
    <property type="match status" value="1"/>
</dbReference>
<dbReference type="PANTHER" id="PTHR10146">
    <property type="entry name" value="PROLINE SYNTHETASE CO-TRANSCRIBED BACTERIAL HOMOLOG PROTEIN"/>
    <property type="match status" value="1"/>
</dbReference>
<dbReference type="PIRSF" id="PIRSF004848">
    <property type="entry name" value="YBL036c_PLPDEIII"/>
    <property type="match status" value="1"/>
</dbReference>
<keyword evidence="1 2" id="KW-0663">Pyridoxal phosphate</keyword>
<dbReference type="HAMAP" id="MF_02087">
    <property type="entry name" value="PLP_homeostasis"/>
    <property type="match status" value="1"/>
</dbReference>
<gene>
    <name evidence="5" type="ORF">WDU99_00505</name>
</gene>
<evidence type="ECO:0000313" key="5">
    <source>
        <dbReference type="EMBL" id="MEJ1086794.1"/>
    </source>
</evidence>
<evidence type="ECO:0000256" key="3">
    <source>
        <dbReference type="RuleBase" id="RU004514"/>
    </source>
</evidence>
<comment type="similarity">
    <text evidence="2 3">Belongs to the pyridoxal phosphate-binding protein YggS/PROSC family.</text>
</comment>
<dbReference type="InterPro" id="IPR011078">
    <property type="entry name" value="PyrdxlP_homeostasis"/>
</dbReference>
<dbReference type="Proteomes" id="UP001371224">
    <property type="component" value="Unassembled WGS sequence"/>
</dbReference>
<dbReference type="Gene3D" id="3.20.20.10">
    <property type="entry name" value="Alanine racemase"/>
    <property type="match status" value="1"/>
</dbReference>
<keyword evidence="6" id="KW-1185">Reference proteome</keyword>
<evidence type="ECO:0000313" key="6">
    <source>
        <dbReference type="Proteomes" id="UP001371224"/>
    </source>
</evidence>
<proteinExistence type="inferred from homology"/>
<dbReference type="Pfam" id="PF01168">
    <property type="entry name" value="Ala_racemase_N"/>
    <property type="match status" value="1"/>
</dbReference>
<reference evidence="5 6" key="1">
    <citation type="submission" date="2024-02" db="EMBL/GenBank/DDBJ databases">
        <authorList>
            <person name="Saticioglu I.B."/>
        </authorList>
    </citation>
    <scope>NUCLEOTIDE SEQUENCE [LARGE SCALE GENOMIC DNA]</scope>
    <source>
        <strain evidence="5 6">Mu-80</strain>
    </source>
</reference>
<sequence>MSLAARLSAIDDRIADAARQAGRDPGEITRIVVTKFHPASLVSELRALGVTDVGENRQQELTAKRAAVEEAAQHAGGSDGRSPLRWHFIGQAQTNKAAAIRRASDVVHSVDRVRLADALHRAADGDEVCDVLVQVNLTRDAGRGGADIAEAEQLAEHVLGLDSLRLRGVMAVAPLDEEPAAAFARLSAVADSIRRLAPSATWVSAGMTGDFVEAIHAGATHLRIGSAITGPRPARG</sequence>
<dbReference type="InterPro" id="IPR029066">
    <property type="entry name" value="PLP-binding_barrel"/>
</dbReference>
<dbReference type="SUPFAM" id="SSF51419">
    <property type="entry name" value="PLP-binding barrel"/>
    <property type="match status" value="1"/>
</dbReference>